<dbReference type="STRING" id="47839.BN973_00961"/>
<reference evidence="6" key="2">
    <citation type="submission" date="2014-04" db="EMBL/GenBank/DDBJ databases">
        <authorList>
            <person name="Xu Y.W."/>
            <person name="Yang Q."/>
        </authorList>
    </citation>
    <scope>NUCLEOTIDE SEQUENCE</scope>
    <source>
        <strain evidence="6">DSM 44626</strain>
    </source>
</reference>
<proteinExistence type="predicted"/>
<keyword evidence="8" id="KW-1185">Reference proteome</keyword>
<evidence type="ECO:0000259" key="5">
    <source>
        <dbReference type="PROSITE" id="PS50977"/>
    </source>
</evidence>
<dbReference type="OrthoDB" id="3784817at2"/>
<evidence type="ECO:0000256" key="3">
    <source>
        <dbReference type="ARBA" id="ARBA00023163"/>
    </source>
</evidence>
<dbReference type="PRINTS" id="PR00455">
    <property type="entry name" value="HTHTETR"/>
</dbReference>
<dbReference type="PANTHER" id="PTHR30055">
    <property type="entry name" value="HTH-TYPE TRANSCRIPTIONAL REGULATOR RUTR"/>
    <property type="match status" value="1"/>
</dbReference>
<evidence type="ECO:0000256" key="4">
    <source>
        <dbReference type="PROSITE-ProRule" id="PRU00335"/>
    </source>
</evidence>
<sequence>MNAQKPRTPGPEAAEKVLEAAAGLLASGGVDAVSTRAVAAAAGVQPPVIYRQFGDKQGLLDAVTGYVLQSYLQDKRGAALTDDPVQDFRDSWDLHVGFGLTHPDCYILAYVQDRPGKMPVLARESLEILHRLVSRIGDRGLLKMSVKRAVQVTHAAGLGYVLAQIRVPPEDRDPELSFITRENTIAAIVTDRPRQAPPSDLPGRAVALREALRANSNGTLTAGEKAMMAEWLDRLADRPAG</sequence>
<dbReference type="InterPro" id="IPR001647">
    <property type="entry name" value="HTH_TetR"/>
</dbReference>
<evidence type="ECO:0000256" key="1">
    <source>
        <dbReference type="ARBA" id="ARBA00023015"/>
    </source>
</evidence>
<feature type="domain" description="HTH tetR-type" evidence="5">
    <location>
        <begin position="11"/>
        <end position="71"/>
    </location>
</feature>
<keyword evidence="1" id="KW-0805">Transcription regulation</keyword>
<evidence type="ECO:0000313" key="6">
    <source>
        <dbReference type="EMBL" id="CDO86617.1"/>
    </source>
</evidence>
<accession>A0A024JTD3</accession>
<dbReference type="AlphaFoldDB" id="A0A024JTD3"/>
<dbReference type="GO" id="GO:0003700">
    <property type="term" value="F:DNA-binding transcription factor activity"/>
    <property type="evidence" value="ECO:0007669"/>
    <property type="project" value="TreeGrafter"/>
</dbReference>
<name>A0A024JTD3_9MYCO</name>
<dbReference type="PANTHER" id="PTHR30055:SF234">
    <property type="entry name" value="HTH-TYPE TRANSCRIPTIONAL REGULATOR BETI"/>
    <property type="match status" value="1"/>
</dbReference>
<dbReference type="Gene3D" id="1.10.357.10">
    <property type="entry name" value="Tetracycline Repressor, domain 2"/>
    <property type="match status" value="1"/>
</dbReference>
<protein>
    <submittedName>
        <fullName evidence="6">TetR family transcriptional regulator</fullName>
    </submittedName>
</protein>
<reference evidence="6" key="1">
    <citation type="journal article" date="2014" name="Genome Announc.">
        <title>Draft Genome Sequence of Mycobacterium triplex DSM 44626.</title>
        <authorList>
            <person name="Sassi M."/>
            <person name="Croce O."/>
            <person name="Robert C."/>
            <person name="Raoult D."/>
            <person name="Drancourt M."/>
        </authorList>
    </citation>
    <scope>NUCLEOTIDE SEQUENCE [LARGE SCALE GENOMIC DNA]</scope>
    <source>
        <strain evidence="6">DSM 44626</strain>
    </source>
</reference>
<keyword evidence="2 4" id="KW-0238">DNA-binding</keyword>
<dbReference type="InterPro" id="IPR050109">
    <property type="entry name" value="HTH-type_TetR-like_transc_reg"/>
</dbReference>
<dbReference type="PROSITE" id="PS50977">
    <property type="entry name" value="HTH_TETR_2"/>
    <property type="match status" value="1"/>
</dbReference>
<organism evidence="6">
    <name type="scientific">Mycobacterium triplex</name>
    <dbReference type="NCBI Taxonomy" id="47839"/>
    <lineage>
        <taxon>Bacteria</taxon>
        <taxon>Bacillati</taxon>
        <taxon>Actinomycetota</taxon>
        <taxon>Actinomycetes</taxon>
        <taxon>Mycobacteriales</taxon>
        <taxon>Mycobacteriaceae</taxon>
        <taxon>Mycobacterium</taxon>
        <taxon>Mycobacterium simiae complex</taxon>
    </lineage>
</organism>
<keyword evidence="3" id="KW-0804">Transcription</keyword>
<feature type="DNA-binding region" description="H-T-H motif" evidence="4">
    <location>
        <begin position="34"/>
        <end position="53"/>
    </location>
</feature>
<evidence type="ECO:0000256" key="2">
    <source>
        <dbReference type="ARBA" id="ARBA00023125"/>
    </source>
</evidence>
<dbReference type="GO" id="GO:0000976">
    <property type="term" value="F:transcription cis-regulatory region binding"/>
    <property type="evidence" value="ECO:0007669"/>
    <property type="project" value="TreeGrafter"/>
</dbReference>
<dbReference type="HOGENOM" id="CLU_082427_0_0_11"/>
<evidence type="ECO:0000313" key="7">
    <source>
        <dbReference type="EMBL" id="ORX03657.1"/>
    </source>
</evidence>
<evidence type="ECO:0000313" key="8">
    <source>
        <dbReference type="Proteomes" id="UP000193710"/>
    </source>
</evidence>
<dbReference type="EMBL" id="HG964446">
    <property type="protein sequence ID" value="CDO86617.1"/>
    <property type="molecule type" value="Genomic_DNA"/>
</dbReference>
<dbReference type="Proteomes" id="UP000193710">
    <property type="component" value="Unassembled WGS sequence"/>
</dbReference>
<dbReference type="SUPFAM" id="SSF46689">
    <property type="entry name" value="Homeodomain-like"/>
    <property type="match status" value="1"/>
</dbReference>
<dbReference type="EMBL" id="LQPY01000021">
    <property type="protein sequence ID" value="ORX03657.1"/>
    <property type="molecule type" value="Genomic_DNA"/>
</dbReference>
<dbReference type="Proteomes" id="UP000028880">
    <property type="component" value="Unassembled WGS sequence"/>
</dbReference>
<gene>
    <name evidence="7" type="ORF">AWC29_16350</name>
    <name evidence="6" type="ORF">BN973_00961</name>
</gene>
<dbReference type="RefSeq" id="WP_051641119.1">
    <property type="nucleotide sequence ID" value="NZ_HG964446.1"/>
</dbReference>
<reference evidence="7 8" key="3">
    <citation type="submission" date="2016-01" db="EMBL/GenBank/DDBJ databases">
        <title>The new phylogeny of the genus Mycobacterium.</title>
        <authorList>
            <person name="Tarcisio F."/>
            <person name="Conor M."/>
            <person name="Antonella G."/>
            <person name="Elisabetta G."/>
            <person name="Giulia F.S."/>
            <person name="Sara T."/>
            <person name="Anna F."/>
            <person name="Clotilde B."/>
            <person name="Roberto B."/>
            <person name="Veronica D.S."/>
            <person name="Fabio R."/>
            <person name="Monica P."/>
            <person name="Olivier J."/>
            <person name="Enrico T."/>
            <person name="Nicola S."/>
        </authorList>
    </citation>
    <scope>NUCLEOTIDE SEQUENCE [LARGE SCALE GENOMIC DNA]</scope>
    <source>
        <strain evidence="7 8">DSM 44626</strain>
    </source>
</reference>
<dbReference type="Pfam" id="PF00440">
    <property type="entry name" value="TetR_N"/>
    <property type="match status" value="1"/>
</dbReference>
<dbReference type="eggNOG" id="COG1309">
    <property type="taxonomic scope" value="Bacteria"/>
</dbReference>
<dbReference type="InterPro" id="IPR009057">
    <property type="entry name" value="Homeodomain-like_sf"/>
</dbReference>